<comment type="caution">
    <text evidence="5">The sequence shown here is derived from an EMBL/GenBank/DDBJ whole genome shotgun (WGS) entry which is preliminary data.</text>
</comment>
<dbReference type="RefSeq" id="WP_119912390.1">
    <property type="nucleotide sequence ID" value="NZ_QZCH01000041.1"/>
</dbReference>
<dbReference type="SMART" id="SM00448">
    <property type="entry name" value="REC"/>
    <property type="match status" value="2"/>
</dbReference>
<organism evidence="5 6">
    <name type="scientific">Motilimonas pumila</name>
    <dbReference type="NCBI Taxonomy" id="2303987"/>
    <lineage>
        <taxon>Bacteria</taxon>
        <taxon>Pseudomonadati</taxon>
        <taxon>Pseudomonadota</taxon>
        <taxon>Gammaproteobacteria</taxon>
        <taxon>Alteromonadales</taxon>
        <taxon>Alteromonadales genera incertae sedis</taxon>
        <taxon>Motilimonas</taxon>
    </lineage>
</organism>
<evidence type="ECO:0000259" key="4">
    <source>
        <dbReference type="PROSITE" id="PS50110"/>
    </source>
</evidence>
<reference evidence="5 6" key="2">
    <citation type="submission" date="2019-01" db="EMBL/GenBank/DDBJ databases">
        <title>Motilimonas pumilus sp. nov., isolated from the gut of sea cucumber (Apostichopus japonicus).</title>
        <authorList>
            <person name="Wang F.-Q."/>
            <person name="Ren L.-H."/>
            <person name="Lin Y.-W."/>
            <person name="Sun G.-H."/>
            <person name="Du Z.-J."/>
            <person name="Zhao J.-X."/>
            <person name="Liu X.-J."/>
            <person name="Liu L.-J."/>
        </authorList>
    </citation>
    <scope>NUCLEOTIDE SEQUENCE [LARGE SCALE GENOMIC DNA]</scope>
    <source>
        <strain evidence="5 6">PLHSC7-2</strain>
    </source>
</reference>
<dbReference type="PANTHER" id="PTHR43547">
    <property type="entry name" value="TWO-COMPONENT HISTIDINE KINASE"/>
    <property type="match status" value="1"/>
</dbReference>
<dbReference type="EMBL" id="QZCH01000041">
    <property type="protein sequence ID" value="RJG38293.1"/>
    <property type="molecule type" value="Genomic_DNA"/>
</dbReference>
<feature type="domain" description="Response regulatory" evidence="4">
    <location>
        <begin position="157"/>
        <end position="273"/>
    </location>
</feature>
<evidence type="ECO:0000256" key="2">
    <source>
        <dbReference type="PROSITE-ProRule" id="PRU00169"/>
    </source>
</evidence>
<proteinExistence type="predicted"/>
<evidence type="ECO:0000256" key="1">
    <source>
        <dbReference type="ARBA" id="ARBA00022553"/>
    </source>
</evidence>
<dbReference type="Gene3D" id="3.40.50.2300">
    <property type="match status" value="2"/>
</dbReference>
<dbReference type="InterPro" id="IPR011006">
    <property type="entry name" value="CheY-like_superfamily"/>
</dbReference>
<protein>
    <submittedName>
        <fullName evidence="5">Hybrid sensor histidine kinase/response regulator</fullName>
    </submittedName>
</protein>
<feature type="modified residue" description="4-aspartylphosphate" evidence="2">
    <location>
        <position position="57"/>
    </location>
</feature>
<gene>
    <name evidence="5" type="ORF">D1Z90_19075</name>
</gene>
<dbReference type="Pfam" id="PF00072">
    <property type="entry name" value="Response_reg"/>
    <property type="match status" value="2"/>
</dbReference>
<dbReference type="InterPro" id="IPR036890">
    <property type="entry name" value="HATPase_C_sf"/>
</dbReference>
<sequence>MELSKVNVLIVDDMDAIRKISTEQLKRFGVGNVIQAENGAKALHVLKSRPIDMILSDWNMPTMTGIELLQEVRANSDWSHIPFIMITAEAERSKVAEAVRCGVTDLIIKPFTSATLQERVTAAARGEVRRRVNSIDQTASESTKSNINKVNRDEKACILVVDDTPDNLTLMAGLLKHDYQLKLARSGEAALNICQSDSPPDLVLLDIMMPGMNGFQVLEHLRQHPQSETIPVVFVTTLTELNHQTQGLRQGAVDYITKPVNPDLLKLRIKNFMQVIKLQKNLQADIDEMIAMAKLKQDVEQMLNHDLKGPLSGIAAIAQSMATDPSLSKTMLQNVNLLDDMSMQLVNMVNLSAEMYKIESGQYQLTPESFSIHQVLGQIVQVLKKSFQHKKQVIFIDPSEEESQRPLNVYADPNLTYSMLFNLLKNACEAAPSRSRVSVSISVGQSVTIDIQNIGSVPQQIRSTFWDKYVTSGKKTGTGLGTYSAMQLSRAQKLELSLVCNDEKDTTTIRLMMPVPPHQADVERH</sequence>
<dbReference type="Gene3D" id="1.10.287.130">
    <property type="match status" value="1"/>
</dbReference>
<keyword evidence="6" id="KW-1185">Reference proteome</keyword>
<evidence type="ECO:0000313" key="6">
    <source>
        <dbReference type="Proteomes" id="UP000283255"/>
    </source>
</evidence>
<keyword evidence="5" id="KW-0418">Kinase</keyword>
<name>A0A418Y9V3_9GAMM</name>
<dbReference type="InterPro" id="IPR036097">
    <property type="entry name" value="HisK_dim/P_sf"/>
</dbReference>
<dbReference type="OrthoDB" id="8874570at2"/>
<dbReference type="SUPFAM" id="SSF52172">
    <property type="entry name" value="CheY-like"/>
    <property type="match status" value="2"/>
</dbReference>
<evidence type="ECO:0000313" key="5">
    <source>
        <dbReference type="EMBL" id="RJG38293.1"/>
    </source>
</evidence>
<evidence type="ECO:0000259" key="3">
    <source>
        <dbReference type="PROSITE" id="PS50109"/>
    </source>
</evidence>
<dbReference type="Pfam" id="PF02518">
    <property type="entry name" value="HATPase_c"/>
    <property type="match status" value="1"/>
</dbReference>
<dbReference type="Proteomes" id="UP000283255">
    <property type="component" value="Unassembled WGS sequence"/>
</dbReference>
<dbReference type="InterPro" id="IPR003594">
    <property type="entry name" value="HATPase_dom"/>
</dbReference>
<feature type="domain" description="Histidine kinase" evidence="3">
    <location>
        <begin position="302"/>
        <end position="517"/>
    </location>
</feature>
<dbReference type="InterPro" id="IPR005467">
    <property type="entry name" value="His_kinase_dom"/>
</dbReference>
<dbReference type="AlphaFoldDB" id="A0A418Y9V3"/>
<dbReference type="SUPFAM" id="SSF55874">
    <property type="entry name" value="ATPase domain of HSP90 chaperone/DNA topoisomerase II/histidine kinase"/>
    <property type="match status" value="1"/>
</dbReference>
<reference evidence="5 6" key="1">
    <citation type="submission" date="2018-09" db="EMBL/GenBank/DDBJ databases">
        <authorList>
            <person name="Wang F."/>
        </authorList>
    </citation>
    <scope>NUCLEOTIDE SEQUENCE [LARGE SCALE GENOMIC DNA]</scope>
    <source>
        <strain evidence="5 6">PLHSC7-2</strain>
    </source>
</reference>
<feature type="modified residue" description="4-aspartylphosphate" evidence="2">
    <location>
        <position position="206"/>
    </location>
</feature>
<dbReference type="SUPFAM" id="SSF47384">
    <property type="entry name" value="Homodimeric domain of signal transducing histidine kinase"/>
    <property type="match status" value="1"/>
</dbReference>
<dbReference type="GO" id="GO:0000155">
    <property type="term" value="F:phosphorelay sensor kinase activity"/>
    <property type="evidence" value="ECO:0007669"/>
    <property type="project" value="InterPro"/>
</dbReference>
<dbReference type="PROSITE" id="PS50110">
    <property type="entry name" value="RESPONSE_REGULATORY"/>
    <property type="match status" value="2"/>
</dbReference>
<dbReference type="InterPro" id="IPR001789">
    <property type="entry name" value="Sig_transdc_resp-reg_receiver"/>
</dbReference>
<feature type="domain" description="Response regulatory" evidence="4">
    <location>
        <begin position="7"/>
        <end position="124"/>
    </location>
</feature>
<dbReference type="PANTHER" id="PTHR43547:SF2">
    <property type="entry name" value="HYBRID SIGNAL TRANSDUCTION HISTIDINE KINASE C"/>
    <property type="match status" value="1"/>
</dbReference>
<dbReference type="Gene3D" id="3.30.565.10">
    <property type="entry name" value="Histidine kinase-like ATPase, C-terminal domain"/>
    <property type="match status" value="1"/>
</dbReference>
<keyword evidence="1 2" id="KW-0597">Phosphoprotein</keyword>
<dbReference type="SMART" id="SM00387">
    <property type="entry name" value="HATPase_c"/>
    <property type="match status" value="1"/>
</dbReference>
<accession>A0A418Y9V3</accession>
<dbReference type="PROSITE" id="PS50109">
    <property type="entry name" value="HIS_KIN"/>
    <property type="match status" value="1"/>
</dbReference>
<keyword evidence="5" id="KW-0808">Transferase</keyword>